<comment type="caution">
    <text evidence="1">The sequence shown here is derived from an EMBL/GenBank/DDBJ whole genome shotgun (WGS) entry which is preliminary data.</text>
</comment>
<evidence type="ECO:0000313" key="1">
    <source>
        <dbReference type="EMBL" id="KAK9711018.1"/>
    </source>
</evidence>
<accession>A0ABR2VZ51</accession>
<protein>
    <submittedName>
        <fullName evidence="1">Uncharacterized protein</fullName>
    </submittedName>
</protein>
<dbReference type="EMBL" id="JASJQH010007307">
    <property type="protein sequence ID" value="KAK9711018.1"/>
    <property type="molecule type" value="Genomic_DNA"/>
</dbReference>
<proteinExistence type="predicted"/>
<name>A0ABR2VZ51_9FUNG</name>
<organism evidence="1 2">
    <name type="scientific">Basidiobolus ranarum</name>
    <dbReference type="NCBI Taxonomy" id="34480"/>
    <lineage>
        <taxon>Eukaryota</taxon>
        <taxon>Fungi</taxon>
        <taxon>Fungi incertae sedis</taxon>
        <taxon>Zoopagomycota</taxon>
        <taxon>Entomophthoromycotina</taxon>
        <taxon>Basidiobolomycetes</taxon>
        <taxon>Basidiobolales</taxon>
        <taxon>Basidiobolaceae</taxon>
        <taxon>Basidiobolus</taxon>
    </lineage>
</organism>
<gene>
    <name evidence="1" type="ORF">K7432_008086</name>
</gene>
<keyword evidence="2" id="KW-1185">Reference proteome</keyword>
<evidence type="ECO:0000313" key="2">
    <source>
        <dbReference type="Proteomes" id="UP001479436"/>
    </source>
</evidence>
<dbReference type="Proteomes" id="UP001479436">
    <property type="component" value="Unassembled WGS sequence"/>
</dbReference>
<sequence length="268" mass="31690">MLDLLIDHFQISKRINDPHFGNNDYNKTLPEHSSFFLFFDNILPRHMCNHLLKVTQKYSKETIIDVLERTESHHLVSVLGAFPDCQDIAIEILSKRLRKQRLHVILEQEGSRRTLEFDFKEIQDLQYTKFESKDHSLPILLQMNTTKPKVIAIQMEYEQTNLLSRTVNLDIRDVDVKSISQGSSWQLVYEVDSELASSKDRTILPRSFECQLDLLFSYSRENVTWPNKIKSWFNKCNWETELLAQYEQTQKQFTECPLRDDKKVLTSM</sequence>
<reference evidence="1 2" key="1">
    <citation type="submission" date="2023-04" db="EMBL/GenBank/DDBJ databases">
        <title>Genome of Basidiobolus ranarum AG-B5.</title>
        <authorList>
            <person name="Stajich J.E."/>
            <person name="Carter-House D."/>
            <person name="Gryganskyi A."/>
        </authorList>
    </citation>
    <scope>NUCLEOTIDE SEQUENCE [LARGE SCALE GENOMIC DNA]</scope>
    <source>
        <strain evidence="1 2">AG-B5</strain>
    </source>
</reference>